<reference evidence="2" key="1">
    <citation type="submission" date="2018-05" db="EMBL/GenBank/DDBJ databases">
        <authorList>
            <person name="Lanie J.A."/>
            <person name="Ng W.-L."/>
            <person name="Kazmierczak K.M."/>
            <person name="Andrzejewski T.M."/>
            <person name="Davidsen T.M."/>
            <person name="Wayne K.J."/>
            <person name="Tettelin H."/>
            <person name="Glass J.I."/>
            <person name="Rusch D."/>
            <person name="Podicherti R."/>
            <person name="Tsui H.-C.T."/>
            <person name="Winkler M.E."/>
        </authorList>
    </citation>
    <scope>NUCLEOTIDE SEQUENCE</scope>
</reference>
<dbReference type="Pfam" id="PF02016">
    <property type="entry name" value="Peptidase_S66"/>
    <property type="match status" value="1"/>
</dbReference>
<dbReference type="AlphaFoldDB" id="A0A382YYH9"/>
<evidence type="ECO:0000259" key="1">
    <source>
        <dbReference type="Pfam" id="PF02016"/>
    </source>
</evidence>
<name>A0A382YYH9_9ZZZZ</name>
<dbReference type="PANTHER" id="PTHR30237:SF2">
    <property type="entry name" value="MUREIN TETRAPEPTIDE CARBOXYPEPTIDASE"/>
    <property type="match status" value="1"/>
</dbReference>
<proteinExistence type="predicted"/>
<dbReference type="InterPro" id="IPR003507">
    <property type="entry name" value="S66_fam"/>
</dbReference>
<gene>
    <name evidence="2" type="ORF">METZ01_LOCUS441055</name>
</gene>
<feature type="non-terminal residue" evidence="2">
    <location>
        <position position="149"/>
    </location>
</feature>
<dbReference type="InterPro" id="IPR029062">
    <property type="entry name" value="Class_I_gatase-like"/>
</dbReference>
<dbReference type="InterPro" id="IPR040449">
    <property type="entry name" value="Peptidase_S66_N"/>
</dbReference>
<sequence>MKVIHVIEICGAPEPIIQQNIEGLGAAGFSVVYVPYDSHVGHRLEPQGIAQRAQILSESLLSGGVDYVMAARGGYGASDLLPHLDWAELSKVSPRLLIGFSDVTALQAALKARLNWPALHGPMPGSPAWCEDAAADDMVAMLAAGAPFS</sequence>
<dbReference type="SUPFAM" id="SSF52317">
    <property type="entry name" value="Class I glutamine amidotransferase-like"/>
    <property type="match status" value="1"/>
</dbReference>
<organism evidence="2">
    <name type="scientific">marine metagenome</name>
    <dbReference type="NCBI Taxonomy" id="408172"/>
    <lineage>
        <taxon>unclassified sequences</taxon>
        <taxon>metagenomes</taxon>
        <taxon>ecological metagenomes</taxon>
    </lineage>
</organism>
<evidence type="ECO:0000313" key="2">
    <source>
        <dbReference type="EMBL" id="SVD88201.1"/>
    </source>
</evidence>
<dbReference type="PANTHER" id="PTHR30237">
    <property type="entry name" value="MURAMOYLTETRAPEPTIDE CARBOXYPEPTIDASE"/>
    <property type="match status" value="1"/>
</dbReference>
<protein>
    <recommendedName>
        <fullName evidence="1">LD-carboxypeptidase N-terminal domain-containing protein</fullName>
    </recommendedName>
</protein>
<accession>A0A382YYH9</accession>
<dbReference type="Gene3D" id="3.40.50.10740">
    <property type="entry name" value="Class I glutamine amidotransferase-like"/>
    <property type="match status" value="1"/>
</dbReference>
<dbReference type="InterPro" id="IPR027478">
    <property type="entry name" value="LdcA_N"/>
</dbReference>
<feature type="domain" description="LD-carboxypeptidase N-terminal" evidence="1">
    <location>
        <begin position="6"/>
        <end position="121"/>
    </location>
</feature>
<dbReference type="EMBL" id="UINC01179493">
    <property type="protein sequence ID" value="SVD88201.1"/>
    <property type="molecule type" value="Genomic_DNA"/>
</dbReference>